<evidence type="ECO:0000313" key="2">
    <source>
        <dbReference type="EMBL" id="CAK9147547.1"/>
    </source>
</evidence>
<dbReference type="EMBL" id="CAUOFW020001697">
    <property type="protein sequence ID" value="CAK9147547.1"/>
    <property type="molecule type" value="Genomic_DNA"/>
</dbReference>
<name>A0ABC8RRU3_9AQUA</name>
<proteinExistence type="predicted"/>
<feature type="compositionally biased region" description="Pro residues" evidence="1">
    <location>
        <begin position="265"/>
        <end position="337"/>
    </location>
</feature>
<feature type="compositionally biased region" description="Pro residues" evidence="1">
    <location>
        <begin position="238"/>
        <end position="256"/>
    </location>
</feature>
<sequence>MMKKTIQFYASTSTKIKPSSLFQSYSLNPIFLSGQKLAHDPSHAPPEQRRTPNVPDFDPLLLSEKPSDPPPSSPGPNPGPPMPSPPRPDGPRPPTPSPPGPDIPRGPPEVFPPRAPEIIKPKPPDPGPPPPKYVMFCNMSTVSAVSLNLIKKTTPFSPLISTIAKPSSVSQSSNAISLKEINPIHGCPASISLISGQMRHHQSDVPLRTPPEFPSEPPEHNPAVPPEVLWTPNVPDYDPIPPEKPADTPPLSPGPTPDFLGSPMPSTPPPDIPLPPMPSRPPPDIPQPPMPSWPGPDIPQGPPDVFPPRAPDFIPPKPPDVGPPDPQSPEIPPPVCD</sequence>
<organism evidence="2 3">
    <name type="scientific">Ilex paraguariensis</name>
    <name type="common">yerba mate</name>
    <dbReference type="NCBI Taxonomy" id="185542"/>
    <lineage>
        <taxon>Eukaryota</taxon>
        <taxon>Viridiplantae</taxon>
        <taxon>Streptophyta</taxon>
        <taxon>Embryophyta</taxon>
        <taxon>Tracheophyta</taxon>
        <taxon>Spermatophyta</taxon>
        <taxon>Magnoliopsida</taxon>
        <taxon>eudicotyledons</taxon>
        <taxon>Gunneridae</taxon>
        <taxon>Pentapetalae</taxon>
        <taxon>asterids</taxon>
        <taxon>campanulids</taxon>
        <taxon>Aquifoliales</taxon>
        <taxon>Aquifoliaceae</taxon>
        <taxon>Ilex</taxon>
    </lineage>
</organism>
<reference evidence="2 3" key="1">
    <citation type="submission" date="2024-02" db="EMBL/GenBank/DDBJ databases">
        <authorList>
            <person name="Vignale AGUSTIN F."/>
            <person name="Sosa J E."/>
            <person name="Modenutti C."/>
        </authorList>
    </citation>
    <scope>NUCLEOTIDE SEQUENCE [LARGE SCALE GENOMIC DNA]</scope>
</reference>
<dbReference type="AlphaFoldDB" id="A0ABC8RRU3"/>
<evidence type="ECO:0000256" key="1">
    <source>
        <dbReference type="SAM" id="MobiDB-lite"/>
    </source>
</evidence>
<accession>A0ABC8RRU3</accession>
<feature type="region of interest" description="Disordered" evidence="1">
    <location>
        <begin position="36"/>
        <end position="132"/>
    </location>
</feature>
<keyword evidence="3" id="KW-1185">Reference proteome</keyword>
<feature type="compositionally biased region" description="Pro residues" evidence="1">
    <location>
        <begin position="68"/>
        <end position="115"/>
    </location>
</feature>
<feature type="region of interest" description="Disordered" evidence="1">
    <location>
        <begin position="199"/>
        <end position="337"/>
    </location>
</feature>
<comment type="caution">
    <text evidence="2">The sequence shown here is derived from an EMBL/GenBank/DDBJ whole genome shotgun (WGS) entry which is preliminary data.</text>
</comment>
<gene>
    <name evidence="2" type="ORF">ILEXP_LOCUS15454</name>
</gene>
<protein>
    <submittedName>
        <fullName evidence="2">Uncharacterized protein</fullName>
    </submittedName>
</protein>
<feature type="compositionally biased region" description="Basic and acidic residues" evidence="1">
    <location>
        <begin position="37"/>
        <end position="50"/>
    </location>
</feature>
<dbReference type="Proteomes" id="UP001642360">
    <property type="component" value="Unassembled WGS sequence"/>
</dbReference>
<evidence type="ECO:0000313" key="3">
    <source>
        <dbReference type="Proteomes" id="UP001642360"/>
    </source>
</evidence>